<keyword evidence="2" id="KW-1185">Reference proteome</keyword>
<organism evidence="1 2">
    <name type="scientific">Paenibacillus riograndensis</name>
    <dbReference type="NCBI Taxonomy" id="483937"/>
    <lineage>
        <taxon>Bacteria</taxon>
        <taxon>Bacillati</taxon>
        <taxon>Bacillota</taxon>
        <taxon>Bacilli</taxon>
        <taxon>Bacillales</taxon>
        <taxon>Paenibacillaceae</taxon>
        <taxon>Paenibacillus</taxon>
        <taxon>Paenibacillus sonchi group</taxon>
    </lineage>
</organism>
<dbReference type="AlphaFoldDB" id="A0A132TW66"/>
<reference evidence="1 2" key="1">
    <citation type="submission" date="2015-08" db="EMBL/GenBank/DDBJ databases">
        <title>Genomes of Paenibacillus riograndensis.</title>
        <authorList>
            <person name="Sant'Anna F.H."/>
            <person name="Souza R."/>
            <person name="Ambrosini A."/>
            <person name="Bach E."/>
            <person name="Fernandes G."/>
            <person name="Balsanelli E."/>
            <person name="Baura V.A."/>
            <person name="Pedrosa F.O."/>
            <person name="Souza E.M."/>
            <person name="Passaglia L."/>
        </authorList>
    </citation>
    <scope>NUCLEOTIDE SEQUENCE [LARGE SCALE GENOMIC DNA]</scope>
    <source>
        <strain evidence="1 2">CAS34</strain>
    </source>
</reference>
<dbReference type="EMBL" id="LIRB01000135">
    <property type="protein sequence ID" value="KWX75484.1"/>
    <property type="molecule type" value="Genomic_DNA"/>
</dbReference>
<dbReference type="PATRIC" id="fig|483937.3.peg.1242"/>
<evidence type="ECO:0000313" key="1">
    <source>
        <dbReference type="EMBL" id="KWX75484.1"/>
    </source>
</evidence>
<sequence>MTILERIRINLEENGIEISEDGSLVNVDSMSFISSIVCIEQEFEIEFPDGYLLIEEMSNIESLNYIVTQIISDQFCD</sequence>
<evidence type="ECO:0008006" key="3">
    <source>
        <dbReference type="Google" id="ProtNLM"/>
    </source>
</evidence>
<proteinExistence type="predicted"/>
<evidence type="ECO:0000313" key="2">
    <source>
        <dbReference type="Proteomes" id="UP000070475"/>
    </source>
</evidence>
<dbReference type="RefSeq" id="WP_060861454.1">
    <property type="nucleotide sequence ID" value="NZ_LIRB01000135.1"/>
</dbReference>
<dbReference type="OrthoDB" id="2623888at2"/>
<gene>
    <name evidence="1" type="ORF">AMQ84_17850</name>
</gene>
<accession>A0A132TW66</accession>
<dbReference type="Gene3D" id="1.10.1200.10">
    <property type="entry name" value="ACP-like"/>
    <property type="match status" value="1"/>
</dbReference>
<dbReference type="SUPFAM" id="SSF47336">
    <property type="entry name" value="ACP-like"/>
    <property type="match status" value="1"/>
</dbReference>
<protein>
    <recommendedName>
        <fullName evidence="3">Carrier domain-containing protein</fullName>
    </recommendedName>
</protein>
<dbReference type="InterPro" id="IPR036736">
    <property type="entry name" value="ACP-like_sf"/>
</dbReference>
<comment type="caution">
    <text evidence="1">The sequence shown here is derived from an EMBL/GenBank/DDBJ whole genome shotgun (WGS) entry which is preliminary data.</text>
</comment>
<dbReference type="Proteomes" id="UP000070475">
    <property type="component" value="Unassembled WGS sequence"/>
</dbReference>
<name>A0A132TW66_9BACL</name>